<evidence type="ECO:0000313" key="2">
    <source>
        <dbReference type="EMBL" id="WTZ13902.1"/>
    </source>
</evidence>
<feature type="region of interest" description="Disordered" evidence="1">
    <location>
        <begin position="15"/>
        <end position="34"/>
    </location>
</feature>
<accession>A0AAU3IFE6</accession>
<organism evidence="2">
    <name type="scientific">Streptomyces sp. NBC_01393</name>
    <dbReference type="NCBI Taxonomy" id="2903851"/>
    <lineage>
        <taxon>Bacteria</taxon>
        <taxon>Bacillati</taxon>
        <taxon>Actinomycetota</taxon>
        <taxon>Actinomycetes</taxon>
        <taxon>Kitasatosporales</taxon>
        <taxon>Streptomycetaceae</taxon>
        <taxon>Streptomyces</taxon>
    </lineage>
</organism>
<gene>
    <name evidence="2" type="ORF">OG699_41615</name>
</gene>
<dbReference type="AlphaFoldDB" id="A0AAU3IFE6"/>
<reference evidence="2" key="1">
    <citation type="submission" date="2022-10" db="EMBL/GenBank/DDBJ databases">
        <title>The complete genomes of actinobacterial strains from the NBC collection.</title>
        <authorList>
            <person name="Joergensen T.S."/>
            <person name="Alvarez Arevalo M."/>
            <person name="Sterndorff E.B."/>
            <person name="Faurdal D."/>
            <person name="Vuksanovic O."/>
            <person name="Mourched A.-S."/>
            <person name="Charusanti P."/>
            <person name="Shaw S."/>
            <person name="Blin K."/>
            <person name="Weber T."/>
        </authorList>
    </citation>
    <scope>NUCLEOTIDE SEQUENCE</scope>
    <source>
        <strain evidence="2">NBC_01393</strain>
    </source>
</reference>
<name>A0AAU3IFE6_9ACTN</name>
<proteinExistence type="predicted"/>
<sequence length="49" mass="5516">MATLKKLTATNTTTDLVDATNERQAGSEHGRFSHSFDTQRSIRYEGCLR</sequence>
<evidence type="ECO:0000256" key="1">
    <source>
        <dbReference type="SAM" id="MobiDB-lite"/>
    </source>
</evidence>
<protein>
    <submittedName>
        <fullName evidence="2">Uncharacterized protein</fullName>
    </submittedName>
</protein>
<dbReference type="EMBL" id="CP109546">
    <property type="protein sequence ID" value="WTZ13902.1"/>
    <property type="molecule type" value="Genomic_DNA"/>
</dbReference>